<feature type="transmembrane region" description="Helical" evidence="6">
    <location>
        <begin position="139"/>
        <end position="156"/>
    </location>
</feature>
<sequence>MAKLVALGAYFYQAVLALGLLLVVSNRLPSAEFTAYSLFVSIVQFAAIACFEWIRFACSRFYPGPDAASETAERATLTVEFLACCAFCACGGLVAWLCGVSAPLAGLGAFAAIVQGGSEIHLAMLRFRHAFRLFSRMQALRASLLAAGTLAGAWAGADFAHVLAGMTAGYLAYAVVAGLADRASFGAPMRWSPQATRRHLAYGGVSAGAAVAAMLAPLGLKAIFTAMLGGQGAAAPLLALDLLQRPFVLVVSAIHAIRYPSLVQLFDRDGDGMAFRRELGRYYALLAGFCTMGAAAVLSLLALASAFLIAPELREAFLRVAPLITLTALARALVQTLLPTAAHLQRRLGAIALLAVIDSALMCLGALIAAGLLGGSDVAISGGAAAGALIALAGGLLLLRLLPFEPQRLPLVLGLGALASAWAVAAWFSDSPALAAAAGLAATLIASLPALPRMLRWLAQ</sequence>
<feature type="transmembrane region" description="Helical" evidence="6">
    <location>
        <begin position="378"/>
        <end position="399"/>
    </location>
</feature>
<feature type="transmembrane region" description="Helical" evidence="6">
    <location>
        <begin position="33"/>
        <end position="54"/>
    </location>
</feature>
<dbReference type="InterPro" id="IPR050833">
    <property type="entry name" value="Poly_Biosynth_Transport"/>
</dbReference>
<dbReference type="EMBL" id="JBHSLI010000005">
    <property type="protein sequence ID" value="MFC5294205.1"/>
    <property type="molecule type" value="Genomic_DNA"/>
</dbReference>
<keyword evidence="5 6" id="KW-0472">Membrane</keyword>
<keyword evidence="3 6" id="KW-0812">Transmembrane</keyword>
<feature type="transmembrane region" description="Helical" evidence="6">
    <location>
        <begin position="103"/>
        <end position="127"/>
    </location>
</feature>
<feature type="transmembrane region" description="Helical" evidence="6">
    <location>
        <begin position="434"/>
        <end position="451"/>
    </location>
</feature>
<dbReference type="Proteomes" id="UP001595976">
    <property type="component" value="Unassembled WGS sequence"/>
</dbReference>
<evidence type="ECO:0000256" key="5">
    <source>
        <dbReference type="ARBA" id="ARBA00023136"/>
    </source>
</evidence>
<feature type="transmembrane region" description="Helical" evidence="6">
    <location>
        <begin position="200"/>
        <end position="223"/>
    </location>
</feature>
<dbReference type="PANTHER" id="PTHR30250:SF11">
    <property type="entry name" value="O-ANTIGEN TRANSPORTER-RELATED"/>
    <property type="match status" value="1"/>
</dbReference>
<evidence type="ECO:0000256" key="3">
    <source>
        <dbReference type="ARBA" id="ARBA00022692"/>
    </source>
</evidence>
<evidence type="ECO:0000256" key="2">
    <source>
        <dbReference type="ARBA" id="ARBA00022475"/>
    </source>
</evidence>
<protein>
    <recommendedName>
        <fullName evidence="9">O-antigen/teichoic acid export membrane protein</fullName>
    </recommendedName>
</protein>
<feature type="transmembrane region" description="Helical" evidence="6">
    <location>
        <begin position="162"/>
        <end position="180"/>
    </location>
</feature>
<feature type="transmembrane region" description="Helical" evidence="6">
    <location>
        <begin position="350"/>
        <end position="372"/>
    </location>
</feature>
<feature type="transmembrane region" description="Helical" evidence="6">
    <location>
        <begin position="243"/>
        <end position="261"/>
    </location>
</feature>
<feature type="transmembrane region" description="Helical" evidence="6">
    <location>
        <begin position="316"/>
        <end position="338"/>
    </location>
</feature>
<keyword evidence="2" id="KW-1003">Cell membrane</keyword>
<evidence type="ECO:0000313" key="8">
    <source>
        <dbReference type="Proteomes" id="UP001595976"/>
    </source>
</evidence>
<feature type="transmembrane region" description="Helical" evidence="6">
    <location>
        <begin position="411"/>
        <end position="428"/>
    </location>
</feature>
<feature type="transmembrane region" description="Helical" evidence="6">
    <location>
        <begin position="75"/>
        <end position="97"/>
    </location>
</feature>
<name>A0ABW0F6U4_9HYPH</name>
<dbReference type="RefSeq" id="WP_158444992.1">
    <property type="nucleotide sequence ID" value="NZ_JAOAOS010000022.1"/>
</dbReference>
<keyword evidence="4 6" id="KW-1133">Transmembrane helix</keyword>
<proteinExistence type="predicted"/>
<evidence type="ECO:0000256" key="6">
    <source>
        <dbReference type="SAM" id="Phobius"/>
    </source>
</evidence>
<accession>A0ABW0F6U4</accession>
<reference evidence="8" key="1">
    <citation type="journal article" date="2019" name="Int. J. Syst. Evol. Microbiol.">
        <title>The Global Catalogue of Microorganisms (GCM) 10K type strain sequencing project: providing services to taxonomists for standard genome sequencing and annotation.</title>
        <authorList>
            <consortium name="The Broad Institute Genomics Platform"/>
            <consortium name="The Broad Institute Genome Sequencing Center for Infectious Disease"/>
            <person name="Wu L."/>
            <person name="Ma J."/>
        </authorList>
    </citation>
    <scope>NUCLEOTIDE SEQUENCE [LARGE SCALE GENOMIC DNA]</scope>
    <source>
        <strain evidence="8">CGMCC 1.15643</strain>
    </source>
</reference>
<evidence type="ECO:0000313" key="7">
    <source>
        <dbReference type="EMBL" id="MFC5294205.1"/>
    </source>
</evidence>
<organism evidence="7 8">
    <name type="scientific">Bosea minatitlanensis</name>
    <dbReference type="NCBI Taxonomy" id="128782"/>
    <lineage>
        <taxon>Bacteria</taxon>
        <taxon>Pseudomonadati</taxon>
        <taxon>Pseudomonadota</taxon>
        <taxon>Alphaproteobacteria</taxon>
        <taxon>Hyphomicrobiales</taxon>
        <taxon>Boseaceae</taxon>
        <taxon>Bosea</taxon>
    </lineage>
</organism>
<feature type="transmembrane region" description="Helical" evidence="6">
    <location>
        <begin position="282"/>
        <end position="310"/>
    </location>
</feature>
<evidence type="ECO:0008006" key="9">
    <source>
        <dbReference type="Google" id="ProtNLM"/>
    </source>
</evidence>
<dbReference type="PANTHER" id="PTHR30250">
    <property type="entry name" value="PST FAMILY PREDICTED COLANIC ACID TRANSPORTER"/>
    <property type="match status" value="1"/>
</dbReference>
<gene>
    <name evidence="7" type="ORF">ACFPK2_14535</name>
</gene>
<comment type="caution">
    <text evidence="7">The sequence shown here is derived from an EMBL/GenBank/DDBJ whole genome shotgun (WGS) entry which is preliminary data.</text>
</comment>
<keyword evidence="8" id="KW-1185">Reference proteome</keyword>
<comment type="subcellular location">
    <subcellularLocation>
        <location evidence="1">Cell membrane</location>
        <topology evidence="1">Multi-pass membrane protein</topology>
    </subcellularLocation>
</comment>
<evidence type="ECO:0000256" key="4">
    <source>
        <dbReference type="ARBA" id="ARBA00022989"/>
    </source>
</evidence>
<evidence type="ECO:0000256" key="1">
    <source>
        <dbReference type="ARBA" id="ARBA00004651"/>
    </source>
</evidence>